<evidence type="ECO:0000259" key="2">
    <source>
        <dbReference type="PROSITE" id="PS50222"/>
    </source>
</evidence>
<name>A0A7S0FRF0_9DINO</name>
<reference evidence="3" key="1">
    <citation type="submission" date="2021-01" db="EMBL/GenBank/DDBJ databases">
        <authorList>
            <person name="Corre E."/>
            <person name="Pelletier E."/>
            <person name="Niang G."/>
            <person name="Scheremetjew M."/>
            <person name="Finn R."/>
            <person name="Kale V."/>
            <person name="Holt S."/>
            <person name="Cochrane G."/>
            <person name="Meng A."/>
            <person name="Brown T."/>
            <person name="Cohen L."/>
        </authorList>
    </citation>
    <scope>NUCLEOTIDE SEQUENCE</scope>
    <source>
        <strain evidence="3">Pbaha01</strain>
    </source>
</reference>
<sequence length="389" mass="43147">MAASSGGLPRFGAGAEALGECGSRARAVALAQEVLSLHEAHEKKLEENRKCIEDLEGQVDQLSKRNEELERELAELKSQLPSQAASGGAEQPDNANNILGCTDDSVFLGEKGQFIQFVLALANGGKSSKEYKQMYQFLLKCFTDADNNFDGRVGYLEFEMLIDAAAFLPRRFGYAPSTPELYATDFDRVKLRLALFNGLKPKKAKAVNKKSGTYDYISFHTWLNYAIGHITEKAASLTDEKPHSTILKGGEEYQAFILKAVESRKTREYKEFYHYVLKCFVEADKDLDGQVDKPGLNSLMDAEGPRLFGFSPTALEEEYRSPEEKEEARDKLFQSLDPDGSGLISFDMWLEYIYTHICAKSKNIGAAGAVPEVEAAGAALSEPQCPWRV</sequence>
<feature type="coiled-coil region" evidence="1">
    <location>
        <begin position="38"/>
        <end position="86"/>
    </location>
</feature>
<organism evidence="3">
    <name type="scientific">Pyrodinium bahamense</name>
    <dbReference type="NCBI Taxonomy" id="73915"/>
    <lineage>
        <taxon>Eukaryota</taxon>
        <taxon>Sar</taxon>
        <taxon>Alveolata</taxon>
        <taxon>Dinophyceae</taxon>
        <taxon>Gonyaulacales</taxon>
        <taxon>Pyrocystaceae</taxon>
        <taxon>Pyrodinium</taxon>
    </lineage>
</organism>
<dbReference type="InterPro" id="IPR002048">
    <property type="entry name" value="EF_hand_dom"/>
</dbReference>
<proteinExistence type="predicted"/>
<dbReference type="AlphaFoldDB" id="A0A7S0FRF0"/>
<dbReference type="SUPFAM" id="SSF47473">
    <property type="entry name" value="EF-hand"/>
    <property type="match status" value="1"/>
</dbReference>
<dbReference type="PROSITE" id="PS50222">
    <property type="entry name" value="EF_HAND_2"/>
    <property type="match status" value="1"/>
</dbReference>
<protein>
    <recommendedName>
        <fullName evidence="2">EF-hand domain-containing protein</fullName>
    </recommendedName>
</protein>
<gene>
    <name evidence="3" type="ORF">PBAH0796_LOCUS23434</name>
</gene>
<keyword evidence="1" id="KW-0175">Coiled coil</keyword>
<dbReference type="GO" id="GO:0005509">
    <property type="term" value="F:calcium ion binding"/>
    <property type="evidence" value="ECO:0007669"/>
    <property type="project" value="InterPro"/>
</dbReference>
<feature type="domain" description="EF-hand" evidence="2">
    <location>
        <begin position="324"/>
        <end position="359"/>
    </location>
</feature>
<dbReference type="EMBL" id="HBEG01038424">
    <property type="protein sequence ID" value="CAD8377693.1"/>
    <property type="molecule type" value="Transcribed_RNA"/>
</dbReference>
<evidence type="ECO:0000313" key="3">
    <source>
        <dbReference type="EMBL" id="CAD8377693.1"/>
    </source>
</evidence>
<accession>A0A7S0FRF0</accession>
<dbReference type="Gene3D" id="1.10.238.10">
    <property type="entry name" value="EF-hand"/>
    <property type="match status" value="1"/>
</dbReference>
<evidence type="ECO:0000256" key="1">
    <source>
        <dbReference type="SAM" id="Coils"/>
    </source>
</evidence>
<dbReference type="InterPro" id="IPR011992">
    <property type="entry name" value="EF-hand-dom_pair"/>
</dbReference>